<keyword evidence="5" id="KW-1185">Reference proteome</keyword>
<dbReference type="Gene3D" id="1.10.10.10">
    <property type="entry name" value="Winged helix-like DNA-binding domain superfamily/Winged helix DNA-binding domain"/>
    <property type="match status" value="1"/>
</dbReference>
<dbReference type="InterPro" id="IPR051534">
    <property type="entry name" value="CBASS_pafABC_assoc_protein"/>
</dbReference>
<dbReference type="PROSITE" id="PS52050">
    <property type="entry name" value="WYL"/>
    <property type="match status" value="1"/>
</dbReference>
<dbReference type="Pfam" id="PF25583">
    <property type="entry name" value="WCX"/>
    <property type="match status" value="1"/>
</dbReference>
<evidence type="ECO:0000259" key="3">
    <source>
        <dbReference type="Pfam" id="PF25583"/>
    </source>
</evidence>
<feature type="domain" description="WYL" evidence="2">
    <location>
        <begin position="143"/>
        <end position="205"/>
    </location>
</feature>
<organism evidence="4 5">
    <name type="scientific">Clostridium aciditolerans</name>
    <dbReference type="NCBI Taxonomy" id="339861"/>
    <lineage>
        <taxon>Bacteria</taxon>
        <taxon>Bacillati</taxon>
        <taxon>Bacillota</taxon>
        <taxon>Clostridia</taxon>
        <taxon>Eubacteriales</taxon>
        <taxon>Clostridiaceae</taxon>
        <taxon>Clostridium</taxon>
    </lineage>
</organism>
<dbReference type="InterPro" id="IPR036388">
    <property type="entry name" value="WH-like_DNA-bd_sf"/>
</dbReference>
<evidence type="ECO:0000259" key="1">
    <source>
        <dbReference type="Pfam" id="PF08279"/>
    </source>
</evidence>
<dbReference type="SUPFAM" id="SSF46785">
    <property type="entry name" value="Winged helix' DNA-binding domain"/>
    <property type="match status" value="1"/>
</dbReference>
<evidence type="ECO:0000313" key="4">
    <source>
        <dbReference type="EMBL" id="MBI6875700.1"/>
    </source>
</evidence>
<dbReference type="PANTHER" id="PTHR34580">
    <property type="match status" value="1"/>
</dbReference>
<proteinExistence type="predicted"/>
<dbReference type="InterPro" id="IPR013196">
    <property type="entry name" value="HTH_11"/>
</dbReference>
<dbReference type="EMBL" id="JAEEGB010000051">
    <property type="protein sequence ID" value="MBI6875700.1"/>
    <property type="molecule type" value="Genomic_DNA"/>
</dbReference>
<evidence type="ECO:0000313" key="5">
    <source>
        <dbReference type="Proteomes" id="UP000622687"/>
    </source>
</evidence>
<feature type="domain" description="Helix-turn-helix type 11" evidence="1">
    <location>
        <begin position="9"/>
        <end position="60"/>
    </location>
</feature>
<accession>A0A934M627</accession>
<gene>
    <name evidence="4" type="ORF">I6U51_23815</name>
</gene>
<dbReference type="PANTHER" id="PTHR34580:SF1">
    <property type="entry name" value="PROTEIN PAFC"/>
    <property type="match status" value="1"/>
</dbReference>
<evidence type="ECO:0000259" key="2">
    <source>
        <dbReference type="Pfam" id="PF13280"/>
    </source>
</evidence>
<dbReference type="RefSeq" id="WP_211145042.1">
    <property type="nucleotide sequence ID" value="NZ_JAEEGB010000051.1"/>
</dbReference>
<dbReference type="AlphaFoldDB" id="A0A934M627"/>
<sequence length="313" mass="36760">MSKFSNILKMIILLKSRGKMKAKELSEVLEVDERQIRKYRDDLEMAGVHIESLRGIDGGYVIKGFDHLMNLDISEDELFALNLANTQLKDAGFIYYNELSFLIDKLNSLKKEYKTEENQIQYFVKSTPEINSDNERKKGLDINYSIITRSKIRIKYFSLSSGEKIRIIHPYAVISYKNSLYTVAYCENRKEILDFKISRIKGYEVLSDKFVFEKDFSLKKYMKDNFGIYRDGMMNVKLLIYKPMSYIVSEKVWVTNQKITWNKDESIIFEAVMSGKTEIVSWILSMGSKVKVIEPQELKEEVKKEAEKLIKYY</sequence>
<name>A0A934M627_9CLOT</name>
<dbReference type="InterPro" id="IPR026881">
    <property type="entry name" value="WYL_dom"/>
</dbReference>
<dbReference type="Proteomes" id="UP000622687">
    <property type="component" value="Unassembled WGS sequence"/>
</dbReference>
<dbReference type="InterPro" id="IPR036390">
    <property type="entry name" value="WH_DNA-bd_sf"/>
</dbReference>
<feature type="domain" description="WCX" evidence="3">
    <location>
        <begin position="235"/>
        <end position="309"/>
    </location>
</feature>
<dbReference type="Pfam" id="PF08279">
    <property type="entry name" value="HTH_11"/>
    <property type="match status" value="1"/>
</dbReference>
<dbReference type="Pfam" id="PF13280">
    <property type="entry name" value="WYL"/>
    <property type="match status" value="1"/>
</dbReference>
<dbReference type="InterPro" id="IPR057727">
    <property type="entry name" value="WCX_dom"/>
</dbReference>
<protein>
    <submittedName>
        <fullName evidence="4">Transcriptional regulator</fullName>
    </submittedName>
</protein>
<reference evidence="4" key="1">
    <citation type="submission" date="2020-12" db="EMBL/GenBank/DDBJ databases">
        <title>Clostridium thailandense sp. nov., a novel acetogenic bacterium isolated from peat land soil in Thailand.</title>
        <authorList>
            <person name="Chaikitkaew S."/>
            <person name="Birkeland N.K."/>
        </authorList>
    </citation>
    <scope>NUCLEOTIDE SEQUENCE</scope>
    <source>
        <strain evidence="4">DSM 17425</strain>
    </source>
</reference>
<comment type="caution">
    <text evidence="4">The sequence shown here is derived from an EMBL/GenBank/DDBJ whole genome shotgun (WGS) entry which is preliminary data.</text>
</comment>